<comment type="similarity">
    <text evidence="3">Belongs to the glycogen phosphorylase family.</text>
</comment>
<comment type="cofactor">
    <cofactor evidence="2">
        <name>pyridoxal 5'-phosphate</name>
        <dbReference type="ChEBI" id="CHEBI:597326"/>
    </cofactor>
</comment>
<accession>A0A1Z3HFN0</accession>
<evidence type="ECO:0000256" key="10">
    <source>
        <dbReference type="ARBA" id="ARBA00025174"/>
    </source>
</evidence>
<keyword evidence="5" id="KW-0021">Allosteric enzyme</keyword>
<dbReference type="SUPFAM" id="SSF53756">
    <property type="entry name" value="UDP-Glycosyltransferase/glycogen phosphorylase"/>
    <property type="match status" value="1"/>
</dbReference>
<reference evidence="14 15" key="1">
    <citation type="journal article" date="2016" name="Biochim. Biophys. Acta">
        <title>Characterization of red-shifted phycobilisomes isolated from the chlorophyll f-containing cyanobacterium Halomicronema hongdechloris.</title>
        <authorList>
            <person name="Li Y."/>
            <person name="Lin Y."/>
            <person name="Garvey C.J."/>
            <person name="Birch D."/>
            <person name="Corkery R.W."/>
            <person name="Loughlin P.C."/>
            <person name="Scheer H."/>
            <person name="Willows R.D."/>
            <person name="Chen M."/>
        </authorList>
    </citation>
    <scope>NUCLEOTIDE SEQUENCE [LARGE SCALE GENOMIC DNA]</scope>
    <source>
        <strain evidence="14 15">C2206</strain>
    </source>
</reference>
<dbReference type="KEGG" id="hhg:XM38_000120"/>
<protein>
    <recommendedName>
        <fullName evidence="4">glycogen phosphorylase</fullName>
        <ecNumber evidence="4">2.4.1.1</ecNumber>
    </recommendedName>
</protein>
<feature type="modified residue" description="N6-(pyridoxal phosphate)lysine" evidence="11">
    <location>
        <position position="658"/>
    </location>
</feature>
<evidence type="ECO:0000256" key="4">
    <source>
        <dbReference type="ARBA" id="ARBA00012591"/>
    </source>
</evidence>
<evidence type="ECO:0000256" key="11">
    <source>
        <dbReference type="PIRSR" id="PIRSR000460-1"/>
    </source>
</evidence>
<evidence type="ECO:0000256" key="6">
    <source>
        <dbReference type="ARBA" id="ARBA00022676"/>
    </source>
</evidence>
<dbReference type="Gene3D" id="3.40.50.2000">
    <property type="entry name" value="Glycogen Phosphorylase B"/>
    <property type="match status" value="3"/>
</dbReference>
<evidence type="ECO:0000256" key="12">
    <source>
        <dbReference type="SAM" id="MobiDB-lite"/>
    </source>
</evidence>
<dbReference type="InterPro" id="IPR035090">
    <property type="entry name" value="Pyridoxal_P_attach_site"/>
</dbReference>
<dbReference type="GO" id="GO:0008184">
    <property type="term" value="F:glycogen phosphorylase activity"/>
    <property type="evidence" value="ECO:0007669"/>
    <property type="project" value="InterPro"/>
</dbReference>
<dbReference type="NCBIfam" id="TIGR02094">
    <property type="entry name" value="more_P_ylases"/>
    <property type="match status" value="1"/>
</dbReference>
<feature type="region of interest" description="Disordered" evidence="12">
    <location>
        <begin position="912"/>
        <end position="931"/>
    </location>
</feature>
<dbReference type="InterPro" id="IPR024517">
    <property type="entry name" value="Glycogen_phosphorylase_DUF3417"/>
</dbReference>
<evidence type="ECO:0000313" key="15">
    <source>
        <dbReference type="Proteomes" id="UP000191901"/>
    </source>
</evidence>
<dbReference type="Pfam" id="PF00343">
    <property type="entry name" value="Phosphorylase"/>
    <property type="match status" value="1"/>
</dbReference>
<evidence type="ECO:0000259" key="13">
    <source>
        <dbReference type="Pfam" id="PF11897"/>
    </source>
</evidence>
<keyword evidence="15" id="KW-1185">Reference proteome</keyword>
<evidence type="ECO:0000256" key="5">
    <source>
        <dbReference type="ARBA" id="ARBA00022533"/>
    </source>
</evidence>
<dbReference type="EC" id="2.4.1.1" evidence="4"/>
<sequence>MYAKPVGDESGLEPPIKAEDPKRVLREAGKVKTRGQNAPSWNTGISVTMQPICTFNVTPSLPPRLEALRILAYNLRWDWDSDTNDLFRRLDPDLWQSSRYNPVLMLGTIRQSRLQEVAEDEGFLAQMDRAVQRLQDYQQKRTWYRKHRSEGKAGECYAYFSMEFGLTSCMPVYSGGLGVLAGDHLKSASDLGLPLVAVGLLYQEGYFAQYLNADGWQQERYPINDFYNMPLHLERTADGSELRISVDYPGRTVYARVWRVQIGRVPLYLLDTNIEPNNQYDQDICDRLYGGDIDVRIHQEIMLGIGGVRMLKALGLAPTVYHMNEGHSAFLVLERIKNLMDEAGISYAEALQVAQASQMFTTHTPVPAGIDLFPPDKVLYYLGHYGHRFGLANDEFLALGREDTGDLSAPFSMAVLAIKLATSVNGVSELHAEVSRKMFCGLWNGLPLSEVPIHAITNGVHARSCVAKSTQELYDRYLGPNWSQAGSHDPLWERVNSIPDEELWRNHELCRSQLVVYVRDKLQQGLRERGAAAHEFLEAQEVLDPFVLTIGFARRFATYKRATLFLRDVERIRRIIKGQGEGRRVQFVIAGKAHPRDIPGKELIRKIIHFTHDEELSRSIVFVPNYDIHLARAMVAGCDVWLNNPRRPREASGTSGMKAAMNGLPNLSVLDGWWAEADYIRTGWPIGSGEDYDDPDYQDDVEANALYELLEQEVVPLFYDRDNDELPRGWVAKMKDAIRLNTPQFNTARMVKEYAERCYFAASDNSMTLAAQSYTPAKALATWQAHLIEHWYAMKIESVTVSEPSDLTVNQVLQVQAQIDLGALTPDDVQVQLYQGKVEIDGEMHSGRATPMTYQGQDQQGRCQYKIDVSYEASGLQGLSLRILPEHKYLNSPYDLRLVMWAEPDTVAINVNNQGQDPKPSSVAESMAVAP</sequence>
<feature type="region of interest" description="Disordered" evidence="12">
    <location>
        <begin position="1"/>
        <end position="23"/>
    </location>
</feature>
<evidence type="ECO:0000256" key="9">
    <source>
        <dbReference type="ARBA" id="ARBA00023277"/>
    </source>
</evidence>
<dbReference type="InterPro" id="IPR000811">
    <property type="entry name" value="Glyco_trans_35"/>
</dbReference>
<evidence type="ECO:0000256" key="2">
    <source>
        <dbReference type="ARBA" id="ARBA00001933"/>
    </source>
</evidence>
<dbReference type="Proteomes" id="UP000191901">
    <property type="component" value="Chromosome"/>
</dbReference>
<dbReference type="EMBL" id="CP021983">
    <property type="protein sequence ID" value="ASC69086.1"/>
    <property type="molecule type" value="Genomic_DNA"/>
</dbReference>
<comment type="catalytic activity">
    <reaction evidence="1">
        <text>[(1-&gt;4)-alpha-D-glucosyl](n) + phosphate = [(1-&gt;4)-alpha-D-glucosyl](n-1) + alpha-D-glucose 1-phosphate</text>
        <dbReference type="Rhea" id="RHEA:41732"/>
        <dbReference type="Rhea" id="RHEA-COMP:9584"/>
        <dbReference type="Rhea" id="RHEA-COMP:9586"/>
        <dbReference type="ChEBI" id="CHEBI:15444"/>
        <dbReference type="ChEBI" id="CHEBI:43474"/>
        <dbReference type="ChEBI" id="CHEBI:58601"/>
        <dbReference type="EC" id="2.4.1.1"/>
    </reaction>
</comment>
<dbReference type="AlphaFoldDB" id="A0A1Z3HFN0"/>
<keyword evidence="6" id="KW-0328">Glycosyltransferase</keyword>
<dbReference type="GO" id="GO:0005975">
    <property type="term" value="P:carbohydrate metabolic process"/>
    <property type="evidence" value="ECO:0007669"/>
    <property type="project" value="InterPro"/>
</dbReference>
<feature type="domain" description="DUF3417" evidence="13">
    <location>
        <begin position="61"/>
        <end position="170"/>
    </location>
</feature>
<keyword evidence="8 11" id="KW-0663">Pyridoxal phosphate</keyword>
<dbReference type="PANTHER" id="PTHR42655:SF1">
    <property type="entry name" value="GLYCOGEN PHOSPHORYLASE"/>
    <property type="match status" value="1"/>
</dbReference>
<keyword evidence="7" id="KW-0808">Transferase</keyword>
<keyword evidence="9" id="KW-0119">Carbohydrate metabolism</keyword>
<dbReference type="PIRSF" id="PIRSF000460">
    <property type="entry name" value="Pprylas_GlgP"/>
    <property type="match status" value="1"/>
</dbReference>
<organism evidence="14 15">
    <name type="scientific">Halomicronema hongdechloris C2206</name>
    <dbReference type="NCBI Taxonomy" id="1641165"/>
    <lineage>
        <taxon>Bacteria</taxon>
        <taxon>Bacillati</taxon>
        <taxon>Cyanobacteriota</taxon>
        <taxon>Cyanophyceae</taxon>
        <taxon>Nodosilineales</taxon>
        <taxon>Nodosilineaceae</taxon>
        <taxon>Halomicronema</taxon>
    </lineage>
</organism>
<gene>
    <name evidence="14" type="ORF">XM38_000120</name>
</gene>
<dbReference type="PANTHER" id="PTHR42655">
    <property type="entry name" value="GLYCOGEN PHOSPHORYLASE"/>
    <property type="match status" value="1"/>
</dbReference>
<evidence type="ECO:0000256" key="3">
    <source>
        <dbReference type="ARBA" id="ARBA00006047"/>
    </source>
</evidence>
<evidence type="ECO:0000256" key="8">
    <source>
        <dbReference type="ARBA" id="ARBA00022898"/>
    </source>
</evidence>
<dbReference type="Pfam" id="PF11897">
    <property type="entry name" value="DUF3417"/>
    <property type="match status" value="1"/>
</dbReference>
<comment type="function">
    <text evidence="10">Phosphorylase is an important allosteric enzyme in carbohydrate metabolism. Enzymes from different sources differ in their regulatory mechanisms and in their natural substrates. However, all known phosphorylases share catalytic and structural properties.</text>
</comment>
<dbReference type="PROSITE" id="PS00102">
    <property type="entry name" value="PHOSPHORYLASE"/>
    <property type="match status" value="1"/>
</dbReference>
<evidence type="ECO:0000256" key="7">
    <source>
        <dbReference type="ARBA" id="ARBA00022679"/>
    </source>
</evidence>
<dbReference type="InterPro" id="IPR011834">
    <property type="entry name" value="Agluc_phsphrylas"/>
</dbReference>
<name>A0A1Z3HFN0_9CYAN</name>
<evidence type="ECO:0000256" key="1">
    <source>
        <dbReference type="ARBA" id="ARBA00001275"/>
    </source>
</evidence>
<dbReference type="GO" id="GO:0030170">
    <property type="term" value="F:pyridoxal phosphate binding"/>
    <property type="evidence" value="ECO:0007669"/>
    <property type="project" value="InterPro"/>
</dbReference>
<proteinExistence type="inferred from homology"/>
<evidence type="ECO:0000313" key="14">
    <source>
        <dbReference type="EMBL" id="ASC69086.1"/>
    </source>
</evidence>
<dbReference type="InterPro" id="IPR052182">
    <property type="entry name" value="Glycogen/Maltodextrin_Phosph"/>
</dbReference>